<keyword evidence="1" id="KW-0472">Membrane</keyword>
<sequence length="102" mass="12049">MSGAHRSVSFLRLLDDVEWAFLLPVFLFLFILRRVEHTIKNNTKRILLFIPFGYSVILNITHDLDVVLGLFKISNFGNRIIDILDQIEYLFVFTFIPMQLLY</sequence>
<keyword evidence="1" id="KW-1133">Transmembrane helix</keyword>
<organism evidence="2 3">
    <name type="scientific">Flavobacterium pectinovorum</name>
    <dbReference type="NCBI Taxonomy" id="29533"/>
    <lineage>
        <taxon>Bacteria</taxon>
        <taxon>Pseudomonadati</taxon>
        <taxon>Bacteroidota</taxon>
        <taxon>Flavobacteriia</taxon>
        <taxon>Flavobacteriales</taxon>
        <taxon>Flavobacteriaceae</taxon>
        <taxon>Flavobacterium</taxon>
    </lineage>
</organism>
<dbReference type="Proteomes" id="UP000319700">
    <property type="component" value="Unassembled WGS sequence"/>
</dbReference>
<evidence type="ECO:0000313" key="3">
    <source>
        <dbReference type="Proteomes" id="UP000319700"/>
    </source>
</evidence>
<reference evidence="2 3" key="1">
    <citation type="journal article" date="2019" name="Environ. Microbiol.">
        <title>Species interactions and distinct microbial communities in high Arctic permafrost affected cryosols are associated with the CH4 and CO2 gas fluxes.</title>
        <authorList>
            <person name="Altshuler I."/>
            <person name="Hamel J."/>
            <person name="Turney S."/>
            <person name="Magnuson E."/>
            <person name="Levesque R."/>
            <person name="Greer C."/>
            <person name="Whyte L.G."/>
        </authorList>
    </citation>
    <scope>NUCLEOTIDE SEQUENCE [LARGE SCALE GENOMIC DNA]</scope>
    <source>
        <strain evidence="2 3">42</strain>
    </source>
</reference>
<gene>
    <name evidence="2" type="ORF">EAH81_21950</name>
</gene>
<feature type="transmembrane region" description="Helical" evidence="1">
    <location>
        <begin position="47"/>
        <end position="71"/>
    </location>
</feature>
<keyword evidence="1" id="KW-0812">Transmembrane</keyword>
<dbReference type="AlphaFoldDB" id="A0A502EBM8"/>
<accession>A0A502EBM8</accession>
<comment type="caution">
    <text evidence="2">The sequence shown here is derived from an EMBL/GenBank/DDBJ whole genome shotgun (WGS) entry which is preliminary data.</text>
</comment>
<proteinExistence type="predicted"/>
<feature type="transmembrane region" description="Helical" evidence="1">
    <location>
        <begin position="19"/>
        <end position="35"/>
    </location>
</feature>
<protein>
    <submittedName>
        <fullName evidence="2">Uncharacterized protein</fullName>
    </submittedName>
</protein>
<dbReference type="RefSeq" id="WP_206669099.1">
    <property type="nucleotide sequence ID" value="NZ_RCZH01000018.1"/>
</dbReference>
<dbReference type="EMBL" id="RCZH01000018">
    <property type="protein sequence ID" value="TPG34754.1"/>
    <property type="molecule type" value="Genomic_DNA"/>
</dbReference>
<name>A0A502EBM8_9FLAO</name>
<evidence type="ECO:0000313" key="2">
    <source>
        <dbReference type="EMBL" id="TPG34754.1"/>
    </source>
</evidence>
<evidence type="ECO:0000256" key="1">
    <source>
        <dbReference type="SAM" id="Phobius"/>
    </source>
</evidence>
<keyword evidence="3" id="KW-1185">Reference proteome</keyword>